<protein>
    <submittedName>
        <fullName evidence="1">Helix-turn-helix domain-containing protein</fullName>
    </submittedName>
</protein>
<dbReference type="Proteomes" id="UP000515563">
    <property type="component" value="Chromosome"/>
</dbReference>
<dbReference type="AlphaFoldDB" id="A0A7G6X1I0"/>
<reference evidence="1 2" key="2">
    <citation type="journal article" date="2020" name="Microbiol. Resour. Announc.">
        <title>Antarctic desert soil bacteria exhibit high novel natural product potential, evaluated through long-read genome sequencing and comparative genomics.</title>
        <authorList>
            <person name="Benaud N."/>
            <person name="Edwards R.J."/>
            <person name="Amos T.G."/>
            <person name="D'Agostino P.M."/>
            <person name="Gutierrez-Chavez C."/>
            <person name="Montgomery K."/>
            <person name="Nicetic I."/>
            <person name="Ferrari B.C."/>
        </authorList>
    </citation>
    <scope>NUCLEOTIDE SEQUENCE [LARGE SCALE GENOMIC DNA]</scope>
    <source>
        <strain evidence="1 2">SPB151</strain>
    </source>
</reference>
<gene>
    <name evidence="1" type="ORF">F1D05_21990</name>
</gene>
<proteinExistence type="predicted"/>
<evidence type="ECO:0000313" key="1">
    <source>
        <dbReference type="EMBL" id="QNE20095.1"/>
    </source>
</evidence>
<dbReference type="InterPro" id="IPR009057">
    <property type="entry name" value="Homeodomain-like_sf"/>
</dbReference>
<keyword evidence="2" id="KW-1185">Reference proteome</keyword>
<organism evidence="1 2">
    <name type="scientific">Kribbella qitaiheensis</name>
    <dbReference type="NCBI Taxonomy" id="1544730"/>
    <lineage>
        <taxon>Bacteria</taxon>
        <taxon>Bacillati</taxon>
        <taxon>Actinomycetota</taxon>
        <taxon>Actinomycetes</taxon>
        <taxon>Propionibacteriales</taxon>
        <taxon>Kribbellaceae</taxon>
        <taxon>Kribbella</taxon>
    </lineage>
</organism>
<dbReference type="Pfam" id="PF13551">
    <property type="entry name" value="HTH_29"/>
    <property type="match status" value="1"/>
</dbReference>
<dbReference type="SUPFAM" id="SSF46689">
    <property type="entry name" value="Homeodomain-like"/>
    <property type="match status" value="1"/>
</dbReference>
<dbReference type="RefSeq" id="WP_185442065.1">
    <property type="nucleotide sequence ID" value="NZ_CP043661.1"/>
</dbReference>
<dbReference type="KEGG" id="kqi:F1D05_21990"/>
<name>A0A7G6X1I0_9ACTN</name>
<dbReference type="EMBL" id="CP043661">
    <property type="protein sequence ID" value="QNE20095.1"/>
    <property type="molecule type" value="Genomic_DNA"/>
</dbReference>
<sequence length="83" mass="9009">MSKARLVITAVVVEKRSVAEVVAQYGVSRSWLFELLARYRVEGEAAFEPRSRRPKASPRATAPATVELVVAAASADARHSSAR</sequence>
<accession>A0A7G6X1I0</accession>
<reference evidence="2" key="1">
    <citation type="submission" date="2019-09" db="EMBL/GenBank/DDBJ databases">
        <title>Antimicrobial potential of Antarctic Bacteria.</title>
        <authorList>
            <person name="Benaud N."/>
            <person name="Edwards R.J."/>
            <person name="Ferrari B.C."/>
        </authorList>
    </citation>
    <scope>NUCLEOTIDE SEQUENCE [LARGE SCALE GENOMIC DNA]</scope>
    <source>
        <strain evidence="2">SPB151</strain>
    </source>
</reference>
<evidence type="ECO:0000313" key="2">
    <source>
        <dbReference type="Proteomes" id="UP000515563"/>
    </source>
</evidence>